<accession>A0AAD5IW69</accession>
<dbReference type="PANTHER" id="PTHR35046:SF21">
    <property type="entry name" value="RETROTRANSPOSON GAG DOMAIN-CONTAINING PROTEIN-RELATED"/>
    <property type="match status" value="1"/>
</dbReference>
<feature type="compositionally biased region" description="Polar residues" evidence="1">
    <location>
        <begin position="117"/>
        <end position="129"/>
    </location>
</feature>
<sequence length="166" mass="18777">MVPSEKMKKELKRKYLPDNYRHDIFLKINNFRQRDLSVVEFNAEFDNLMLKGDVAELEEQSMAGYLGGLNYEISNVVQLQPYWSLNDVCKLAIKVEKQQKEMRSRGSKYGSREGFANNGNTSSSKPTAVTKTMLSPAPSVLHIVISQGQDVDDEVGGIYLSILKLI</sequence>
<dbReference type="Proteomes" id="UP001064489">
    <property type="component" value="Chromosome 5"/>
</dbReference>
<evidence type="ECO:0000256" key="1">
    <source>
        <dbReference type="SAM" id="MobiDB-lite"/>
    </source>
</evidence>
<dbReference type="PANTHER" id="PTHR35046">
    <property type="entry name" value="ZINC KNUCKLE (CCHC-TYPE) FAMILY PROTEIN"/>
    <property type="match status" value="1"/>
</dbReference>
<proteinExistence type="predicted"/>
<keyword evidence="4" id="KW-1185">Reference proteome</keyword>
<feature type="domain" description="Retrotransposon gag" evidence="2">
    <location>
        <begin position="6"/>
        <end position="70"/>
    </location>
</feature>
<dbReference type="InterPro" id="IPR005162">
    <property type="entry name" value="Retrotrans_gag_dom"/>
</dbReference>
<dbReference type="AlphaFoldDB" id="A0AAD5IW69"/>
<reference evidence="3" key="2">
    <citation type="submission" date="2023-02" db="EMBL/GenBank/DDBJ databases">
        <authorList>
            <person name="Swenson N.G."/>
            <person name="Wegrzyn J.L."/>
            <person name="Mcevoy S.L."/>
        </authorList>
    </citation>
    <scope>NUCLEOTIDE SEQUENCE</scope>
    <source>
        <strain evidence="3">91603</strain>
        <tissue evidence="3">Leaf</tissue>
    </source>
</reference>
<evidence type="ECO:0000313" key="4">
    <source>
        <dbReference type="Proteomes" id="UP001064489"/>
    </source>
</evidence>
<dbReference type="EMBL" id="JAJSOW010000102">
    <property type="protein sequence ID" value="KAI9178430.1"/>
    <property type="molecule type" value="Genomic_DNA"/>
</dbReference>
<name>A0AAD5IW69_ACENE</name>
<dbReference type="Pfam" id="PF03732">
    <property type="entry name" value="Retrotrans_gag"/>
    <property type="match status" value="1"/>
</dbReference>
<gene>
    <name evidence="3" type="ORF">LWI28_026402</name>
</gene>
<organism evidence="3 4">
    <name type="scientific">Acer negundo</name>
    <name type="common">Box elder</name>
    <dbReference type="NCBI Taxonomy" id="4023"/>
    <lineage>
        <taxon>Eukaryota</taxon>
        <taxon>Viridiplantae</taxon>
        <taxon>Streptophyta</taxon>
        <taxon>Embryophyta</taxon>
        <taxon>Tracheophyta</taxon>
        <taxon>Spermatophyta</taxon>
        <taxon>Magnoliopsida</taxon>
        <taxon>eudicotyledons</taxon>
        <taxon>Gunneridae</taxon>
        <taxon>Pentapetalae</taxon>
        <taxon>rosids</taxon>
        <taxon>malvids</taxon>
        <taxon>Sapindales</taxon>
        <taxon>Sapindaceae</taxon>
        <taxon>Hippocastanoideae</taxon>
        <taxon>Acereae</taxon>
        <taxon>Acer</taxon>
    </lineage>
</organism>
<evidence type="ECO:0000259" key="2">
    <source>
        <dbReference type="Pfam" id="PF03732"/>
    </source>
</evidence>
<protein>
    <recommendedName>
        <fullName evidence="2">Retrotransposon gag domain-containing protein</fullName>
    </recommendedName>
</protein>
<comment type="caution">
    <text evidence="3">The sequence shown here is derived from an EMBL/GenBank/DDBJ whole genome shotgun (WGS) entry which is preliminary data.</text>
</comment>
<evidence type="ECO:0000313" key="3">
    <source>
        <dbReference type="EMBL" id="KAI9178430.1"/>
    </source>
</evidence>
<feature type="region of interest" description="Disordered" evidence="1">
    <location>
        <begin position="103"/>
        <end position="129"/>
    </location>
</feature>
<reference evidence="3" key="1">
    <citation type="journal article" date="2022" name="Plant J.">
        <title>Strategies of tolerance reflected in two North American maple genomes.</title>
        <authorList>
            <person name="McEvoy S.L."/>
            <person name="Sezen U.U."/>
            <person name="Trouern-Trend A."/>
            <person name="McMahon S.M."/>
            <person name="Schaberg P.G."/>
            <person name="Yang J."/>
            <person name="Wegrzyn J.L."/>
            <person name="Swenson N.G."/>
        </authorList>
    </citation>
    <scope>NUCLEOTIDE SEQUENCE</scope>
    <source>
        <strain evidence="3">91603</strain>
    </source>
</reference>